<sequence>MPLNQTIESEPKGLVQRLFTEHPRSLGMSWAGHGLGAVKIGAELIGAGAACIVHAIVPGWFTQTAGKTVERMHDHMIKRRTGAANPEAWPDYEI</sequence>
<dbReference type="EMBL" id="JAMGBE010000002">
    <property type="protein sequence ID" value="MCL6729542.1"/>
    <property type="molecule type" value="Genomic_DNA"/>
</dbReference>
<dbReference type="Pfam" id="PF19883">
    <property type="entry name" value="DUF6356"/>
    <property type="match status" value="1"/>
</dbReference>
<dbReference type="Proteomes" id="UP001165342">
    <property type="component" value="Unassembled WGS sequence"/>
</dbReference>
<evidence type="ECO:0000313" key="1">
    <source>
        <dbReference type="EMBL" id="MCL6729542.1"/>
    </source>
</evidence>
<proteinExistence type="predicted"/>
<accession>A0ABT0S105</accession>
<name>A0ABT0S105_9SPHN</name>
<organism evidence="1 2">
    <name type="scientific">Sphingomonas hankyongi</name>
    <dbReference type="NCBI Taxonomy" id="2908209"/>
    <lineage>
        <taxon>Bacteria</taxon>
        <taxon>Pseudomonadati</taxon>
        <taxon>Pseudomonadota</taxon>
        <taxon>Alphaproteobacteria</taxon>
        <taxon>Sphingomonadales</taxon>
        <taxon>Sphingomonadaceae</taxon>
        <taxon>Sphingomonas</taxon>
    </lineage>
</organism>
<reference evidence="1" key="1">
    <citation type="submission" date="2022-05" db="EMBL/GenBank/DDBJ databases">
        <authorList>
            <person name="Jo J.-H."/>
            <person name="Im W.-T."/>
        </authorList>
    </citation>
    <scope>NUCLEOTIDE SEQUENCE</scope>
    <source>
        <strain evidence="1">SE220</strain>
    </source>
</reference>
<keyword evidence="2" id="KW-1185">Reference proteome</keyword>
<comment type="caution">
    <text evidence="1">The sequence shown here is derived from an EMBL/GenBank/DDBJ whole genome shotgun (WGS) entry which is preliminary data.</text>
</comment>
<evidence type="ECO:0000313" key="2">
    <source>
        <dbReference type="Proteomes" id="UP001165342"/>
    </source>
</evidence>
<dbReference type="RefSeq" id="WP_249831036.1">
    <property type="nucleotide sequence ID" value="NZ_JAMGBE010000002.1"/>
</dbReference>
<gene>
    <name evidence="1" type="ORF">LZ538_05650</name>
</gene>
<dbReference type="InterPro" id="IPR045936">
    <property type="entry name" value="DUF6356"/>
</dbReference>
<protein>
    <submittedName>
        <fullName evidence="1">DUF6356 family protein</fullName>
    </submittedName>
</protein>